<evidence type="ECO:0000313" key="1">
    <source>
        <dbReference type="EMBL" id="MDT0689486.1"/>
    </source>
</evidence>
<name>A0ABU3E0H7_9FLAO</name>
<dbReference type="Proteomes" id="UP001261624">
    <property type="component" value="Unassembled WGS sequence"/>
</dbReference>
<accession>A0ABU3E0H7</accession>
<gene>
    <name evidence="1" type="ORF">RM549_06805</name>
</gene>
<evidence type="ECO:0000313" key="2">
    <source>
        <dbReference type="Proteomes" id="UP001261624"/>
    </source>
</evidence>
<reference evidence="1 2" key="1">
    <citation type="submission" date="2023-09" db="EMBL/GenBank/DDBJ databases">
        <authorList>
            <person name="Rey-Velasco X."/>
        </authorList>
    </citation>
    <scope>NUCLEOTIDE SEQUENCE [LARGE SCALE GENOMIC DNA]</scope>
    <source>
        <strain evidence="1 2">F188</strain>
    </source>
</reference>
<proteinExistence type="predicted"/>
<keyword evidence="2" id="KW-1185">Reference proteome</keyword>
<sequence length="63" mass="7343">MEFLHADEFEKQYASKFGYKFDFPIVLTESSDGLQVLISTKELNSLKNDGELKSLLRERTKKE</sequence>
<protein>
    <submittedName>
        <fullName evidence="1">Uncharacterized protein</fullName>
    </submittedName>
</protein>
<organism evidence="1 2">
    <name type="scientific">Autumnicola patrickiae</name>
    <dbReference type="NCBI Taxonomy" id="3075591"/>
    <lineage>
        <taxon>Bacteria</taxon>
        <taxon>Pseudomonadati</taxon>
        <taxon>Bacteroidota</taxon>
        <taxon>Flavobacteriia</taxon>
        <taxon>Flavobacteriales</taxon>
        <taxon>Flavobacteriaceae</taxon>
        <taxon>Autumnicola</taxon>
    </lineage>
</organism>
<comment type="caution">
    <text evidence="1">The sequence shown here is derived from an EMBL/GenBank/DDBJ whole genome shotgun (WGS) entry which is preliminary data.</text>
</comment>
<dbReference type="EMBL" id="JAVRHM010000006">
    <property type="protein sequence ID" value="MDT0689486.1"/>
    <property type="molecule type" value="Genomic_DNA"/>
</dbReference>
<dbReference type="RefSeq" id="WP_311683083.1">
    <property type="nucleotide sequence ID" value="NZ_JAVRHM010000006.1"/>
</dbReference>